<dbReference type="AlphaFoldDB" id="A0A974P0B4"/>
<reference evidence="1" key="1">
    <citation type="submission" date="2021-01" db="EMBL/GenBank/DDBJ databases">
        <title>Genome sequence of Phenylobacterium sp. 20VBR1 isolated from a valley glaceir, Ny-Alesund, Svalbard.</title>
        <authorList>
            <person name="Thomas F.A."/>
            <person name="Krishnan K.P."/>
            <person name="Sinha R.K."/>
        </authorList>
    </citation>
    <scope>NUCLEOTIDE SEQUENCE</scope>
    <source>
        <strain evidence="1">20VBR1</strain>
    </source>
</reference>
<gene>
    <name evidence="1" type="ORF">JKL49_14210</name>
</gene>
<name>A0A974P0B4_9CAUL</name>
<proteinExistence type="predicted"/>
<organism evidence="1">
    <name type="scientific">Phenylobacterium glaciei</name>
    <dbReference type="NCBI Taxonomy" id="2803784"/>
    <lineage>
        <taxon>Bacteria</taxon>
        <taxon>Pseudomonadati</taxon>
        <taxon>Pseudomonadota</taxon>
        <taxon>Alphaproteobacteria</taxon>
        <taxon>Caulobacterales</taxon>
        <taxon>Caulobacteraceae</taxon>
        <taxon>Phenylobacterium</taxon>
    </lineage>
</organism>
<sequence>MAGAASDLIPFRGWVRRLSGAQRHDSLVTAAINAGAVRRAYLKGLGNHGTASCRPGRRTIWWSAKRRCPRR</sequence>
<dbReference type="EMBL" id="CP068570">
    <property type="protein sequence ID" value="QQZ48666.1"/>
    <property type="molecule type" value="Genomic_DNA"/>
</dbReference>
<protein>
    <submittedName>
        <fullName evidence="1">Uncharacterized protein</fullName>
    </submittedName>
</protein>
<evidence type="ECO:0000313" key="1">
    <source>
        <dbReference type="EMBL" id="QQZ48666.1"/>
    </source>
</evidence>
<accession>A0A974P0B4</accession>